<accession>A0ABY3PM76</accession>
<dbReference type="Proteomes" id="UP001054846">
    <property type="component" value="Chromosome"/>
</dbReference>
<dbReference type="EMBL" id="CP063845">
    <property type="protein sequence ID" value="UFP94752.1"/>
    <property type="molecule type" value="Genomic_DNA"/>
</dbReference>
<organism evidence="2 3">
    <name type="scientific">Gloeobacter morelensis MG652769</name>
    <dbReference type="NCBI Taxonomy" id="2781736"/>
    <lineage>
        <taxon>Bacteria</taxon>
        <taxon>Bacillati</taxon>
        <taxon>Cyanobacteriota</taxon>
        <taxon>Cyanophyceae</taxon>
        <taxon>Gloeobacterales</taxon>
        <taxon>Gloeobacteraceae</taxon>
        <taxon>Gloeobacter</taxon>
        <taxon>Gloeobacter morelensis</taxon>
    </lineage>
</organism>
<proteinExistence type="predicted"/>
<keyword evidence="1" id="KW-1133">Transmembrane helix</keyword>
<protein>
    <submittedName>
        <fullName evidence="2">Uncharacterized protein</fullName>
    </submittedName>
</protein>
<evidence type="ECO:0000256" key="1">
    <source>
        <dbReference type="SAM" id="Phobius"/>
    </source>
</evidence>
<name>A0ABY3PM76_9CYAN</name>
<feature type="transmembrane region" description="Helical" evidence="1">
    <location>
        <begin position="22"/>
        <end position="48"/>
    </location>
</feature>
<feature type="transmembrane region" description="Helical" evidence="1">
    <location>
        <begin position="60"/>
        <end position="77"/>
    </location>
</feature>
<keyword evidence="1" id="KW-0472">Membrane</keyword>
<keyword evidence="3" id="KW-1185">Reference proteome</keyword>
<dbReference type="PROSITE" id="PS51257">
    <property type="entry name" value="PROKAR_LIPOPROTEIN"/>
    <property type="match status" value="1"/>
</dbReference>
<evidence type="ECO:0000313" key="3">
    <source>
        <dbReference type="Proteomes" id="UP001054846"/>
    </source>
</evidence>
<keyword evidence="1" id="KW-0812">Transmembrane</keyword>
<feature type="transmembrane region" description="Helical" evidence="1">
    <location>
        <begin position="152"/>
        <end position="178"/>
    </location>
</feature>
<sequence length="184" mass="19248">MTLTPPKPAAPSANRPLAKPTWLWPTLLLVLGCGSSLLYTCTVPLVGLGVTAGLTLPRSLALRVVGTIWLANQVLGYTLHNYPRTADSFLWGLILGLGAAAVTLAATGTARHRGPLSRRWALTAAWVTVAGFCIYEGIILLASLALGGLESFTPAIVGGLFLTNTLWAGGLLGLHALLASKLQR</sequence>
<feature type="transmembrane region" description="Helical" evidence="1">
    <location>
        <begin position="89"/>
        <end position="108"/>
    </location>
</feature>
<gene>
    <name evidence="2" type="ORF">ISF26_00395</name>
</gene>
<feature type="transmembrane region" description="Helical" evidence="1">
    <location>
        <begin position="120"/>
        <end position="146"/>
    </location>
</feature>
<reference evidence="2 3" key="1">
    <citation type="journal article" date="2021" name="Genome Biol. Evol.">
        <title>Complete Genome Sequencing of a Novel Gloeobacter Species from a Waterfall Cave in Mexico.</title>
        <authorList>
            <person name="Saw J.H."/>
            <person name="Cardona T."/>
            <person name="Montejano G."/>
        </authorList>
    </citation>
    <scope>NUCLEOTIDE SEQUENCE [LARGE SCALE GENOMIC DNA]</scope>
    <source>
        <strain evidence="2">MG652769</strain>
    </source>
</reference>
<dbReference type="RefSeq" id="WP_230841809.1">
    <property type="nucleotide sequence ID" value="NZ_CP063845.1"/>
</dbReference>
<evidence type="ECO:0000313" key="2">
    <source>
        <dbReference type="EMBL" id="UFP94752.1"/>
    </source>
</evidence>